<accession>A0A9D2SXI4</accession>
<dbReference type="AlphaFoldDB" id="A0A9D2SXI4"/>
<name>A0A9D2SXI4_9FIRM</name>
<dbReference type="Proteomes" id="UP000823894">
    <property type="component" value="Unassembled WGS sequence"/>
</dbReference>
<dbReference type="InterPro" id="IPR057574">
    <property type="entry name" value="nSTAND_NTPase5_dom"/>
</dbReference>
<dbReference type="GO" id="GO:0005524">
    <property type="term" value="F:ATP binding"/>
    <property type="evidence" value="ECO:0007669"/>
    <property type="project" value="UniProtKB-KW"/>
</dbReference>
<evidence type="ECO:0000259" key="2">
    <source>
        <dbReference type="Pfam" id="PF25199"/>
    </source>
</evidence>
<comment type="caution">
    <text evidence="3">The sequence shown here is derived from an EMBL/GenBank/DDBJ whole genome shotgun (WGS) entry which is preliminary data.</text>
</comment>
<feature type="coiled-coil region" evidence="1">
    <location>
        <begin position="655"/>
        <end position="715"/>
    </location>
</feature>
<evidence type="ECO:0000256" key="1">
    <source>
        <dbReference type="SAM" id="Coils"/>
    </source>
</evidence>
<reference evidence="3" key="1">
    <citation type="journal article" date="2021" name="PeerJ">
        <title>Extensive microbial diversity within the chicken gut microbiome revealed by metagenomics and culture.</title>
        <authorList>
            <person name="Gilroy R."/>
            <person name="Ravi A."/>
            <person name="Getino M."/>
            <person name="Pursley I."/>
            <person name="Horton D.L."/>
            <person name="Alikhan N.F."/>
            <person name="Baker D."/>
            <person name="Gharbi K."/>
            <person name="Hall N."/>
            <person name="Watson M."/>
            <person name="Adriaenssens E.M."/>
            <person name="Foster-Nyarko E."/>
            <person name="Jarju S."/>
            <person name="Secka A."/>
            <person name="Antonio M."/>
            <person name="Oren A."/>
            <person name="Chaudhuri R.R."/>
            <person name="La Ragione R."/>
            <person name="Hildebrand F."/>
            <person name="Pallen M.J."/>
        </authorList>
    </citation>
    <scope>NUCLEOTIDE SEQUENCE</scope>
    <source>
        <strain evidence="3">ChiGjej1B1-1692</strain>
    </source>
</reference>
<gene>
    <name evidence="3" type="ORF">H9757_06890</name>
</gene>
<proteinExistence type="predicted"/>
<evidence type="ECO:0000313" key="3">
    <source>
        <dbReference type="EMBL" id="HJC38772.1"/>
    </source>
</evidence>
<dbReference type="InterPro" id="IPR027417">
    <property type="entry name" value="P-loop_NTPase"/>
</dbReference>
<keyword evidence="3" id="KW-0547">Nucleotide-binding</keyword>
<keyword evidence="3" id="KW-0067">ATP-binding</keyword>
<dbReference type="EMBL" id="DWWK01000098">
    <property type="protein sequence ID" value="HJC38772.1"/>
    <property type="molecule type" value="Genomic_DNA"/>
</dbReference>
<protein>
    <submittedName>
        <fullName evidence="3">ATP-binding protein</fullName>
    </submittedName>
</protein>
<keyword evidence="1" id="KW-0175">Coiled coil</keyword>
<feature type="domain" description="Novel STAND NTPase 5" evidence="2">
    <location>
        <begin position="206"/>
        <end position="322"/>
    </location>
</feature>
<dbReference type="SUPFAM" id="SSF52540">
    <property type="entry name" value="P-loop containing nucleoside triphosphate hydrolases"/>
    <property type="match status" value="1"/>
</dbReference>
<organism evidence="3 4">
    <name type="scientific">Candidatus Mediterraneibacter faecigallinarum</name>
    <dbReference type="NCBI Taxonomy" id="2838669"/>
    <lineage>
        <taxon>Bacteria</taxon>
        <taxon>Bacillati</taxon>
        <taxon>Bacillota</taxon>
        <taxon>Clostridia</taxon>
        <taxon>Lachnospirales</taxon>
        <taxon>Lachnospiraceae</taxon>
        <taxon>Mediterraneibacter</taxon>
    </lineage>
</organism>
<dbReference type="Pfam" id="PF25199">
    <property type="entry name" value="nSTAND_NTPase5"/>
    <property type="match status" value="1"/>
</dbReference>
<evidence type="ECO:0000313" key="4">
    <source>
        <dbReference type="Proteomes" id="UP000823894"/>
    </source>
</evidence>
<sequence length="743" mass="86892">MLGFVKDNLVSLLTELPLEKGKQKAAERIDQEKLRRRVGEQMKKYKEDVFQHIGSAEDFDLENANQYIKEHLFDSVSACFNLDLKWQQEQARRSLMDSVQTAAGVKEGNSTRKSAVNQYVKIFLDIIEAYYLEKVDERDRFLAGKTIEEVERLLKEYISSSHGRIMEAIAYQGSFAEYIDGIQQASDNQKILHYRNKLLKFQGREQELQILRAFLRDEAAISWMAVTGDGGSGKSKLLYQFTDEMEADTEWKTVWLHRDNCQSVLRFNGWAYPCNLLFVVDYAGAVSDQIGRWIEMLDRNRRRPVKIRFVLLEREGIGREHGAEIEPMWYQNLKGFGEQERAVQRREAICFEGAPFLKLEHMDAVSLDKMIRDYASRNGRELDRETRKWILGKAAEIDKKREGVRPLIVLFTADAVMRDREYNKWDIPALIENILRRYEGNKAIRQGGHWRETVCQGREDLFCALEEMLMFATAVGGWKLEDSDELPEVFRASAEKILEMTADELKTFICAVNEDDEYNGVLQPLEPDLIGEFYVLEYWNQRRFQKEYFEKIKEVFWSESYTLPFAIFWERCIQNYCTENRFRVFFENGMERMEPKEDTGVAYDLFNMLLVVLIAYQENVDAEKTLDRLRELSEKREGNEEIAVLYAKGLVNLINMQEEEKAEKTLDRLRELSKKREGNEEIALEYAKGLFNLSNKQGEEKAEKTLDRLRELSEKREGNEEIAVVYAQGLFNLSNKQGEEKGK</sequence>
<reference evidence="3" key="2">
    <citation type="submission" date="2021-04" db="EMBL/GenBank/DDBJ databases">
        <authorList>
            <person name="Gilroy R."/>
        </authorList>
    </citation>
    <scope>NUCLEOTIDE SEQUENCE</scope>
    <source>
        <strain evidence="3">ChiGjej1B1-1692</strain>
    </source>
</reference>